<gene>
    <name evidence="2" type="ORF">BS50DRAFT_150196</name>
</gene>
<feature type="region of interest" description="Disordered" evidence="1">
    <location>
        <begin position="209"/>
        <end position="270"/>
    </location>
</feature>
<dbReference type="AlphaFoldDB" id="A0A2T2N7J5"/>
<evidence type="ECO:0000256" key="1">
    <source>
        <dbReference type="SAM" id="MobiDB-lite"/>
    </source>
</evidence>
<name>A0A2T2N7J5_CORCC</name>
<dbReference type="Proteomes" id="UP000240883">
    <property type="component" value="Unassembled WGS sequence"/>
</dbReference>
<evidence type="ECO:0000313" key="3">
    <source>
        <dbReference type="Proteomes" id="UP000240883"/>
    </source>
</evidence>
<dbReference type="EMBL" id="KZ678144">
    <property type="protein sequence ID" value="PSN61407.1"/>
    <property type="molecule type" value="Genomic_DNA"/>
</dbReference>
<feature type="region of interest" description="Disordered" evidence="1">
    <location>
        <begin position="49"/>
        <end position="72"/>
    </location>
</feature>
<evidence type="ECO:0000313" key="2">
    <source>
        <dbReference type="EMBL" id="PSN61407.1"/>
    </source>
</evidence>
<organism evidence="2 3">
    <name type="scientific">Corynespora cassiicola Philippines</name>
    <dbReference type="NCBI Taxonomy" id="1448308"/>
    <lineage>
        <taxon>Eukaryota</taxon>
        <taxon>Fungi</taxon>
        <taxon>Dikarya</taxon>
        <taxon>Ascomycota</taxon>
        <taxon>Pezizomycotina</taxon>
        <taxon>Dothideomycetes</taxon>
        <taxon>Pleosporomycetidae</taxon>
        <taxon>Pleosporales</taxon>
        <taxon>Corynesporascaceae</taxon>
        <taxon>Corynespora</taxon>
    </lineage>
</organism>
<feature type="compositionally biased region" description="Polar residues" evidence="1">
    <location>
        <begin position="247"/>
        <end position="270"/>
    </location>
</feature>
<accession>A0A2T2N7J5</accession>
<feature type="compositionally biased region" description="Polar residues" evidence="1">
    <location>
        <begin position="57"/>
        <end position="72"/>
    </location>
</feature>
<proteinExistence type="predicted"/>
<feature type="region of interest" description="Disordered" evidence="1">
    <location>
        <begin position="121"/>
        <end position="157"/>
    </location>
</feature>
<sequence>MLYRLAKQVAKPSSLIFTLSILQTQTRVPHPRTSWKCKNRWRTLFPPSVRLRPAESNGYTNGSGSSAPTRTLSQLASPHNIPCTYRQTPMPASHRTIPPSTQGKALPFIPLLARTPPGFLELQGGRHPASSKLSPAQTIKKKGERAKKPPPNKSRTDDEICWTPCSSCLHCIARVRARASRLTIASLTHRITSHHFPSLPFPSALGANSREEKKKQMPFDVVSPCPRTVARGSENPLRKRKGPPRDGNSQLPAQSPDTHPVSPSSHSEPM</sequence>
<protein>
    <submittedName>
        <fullName evidence="2">Uncharacterized protein</fullName>
    </submittedName>
</protein>
<feature type="compositionally biased region" description="Basic residues" evidence="1">
    <location>
        <begin position="139"/>
        <end position="150"/>
    </location>
</feature>
<keyword evidence="3" id="KW-1185">Reference proteome</keyword>
<reference evidence="2 3" key="1">
    <citation type="journal article" date="2018" name="Front. Microbiol.">
        <title>Genome-Wide Analysis of Corynespora cassiicola Leaf Fall Disease Putative Effectors.</title>
        <authorList>
            <person name="Lopez D."/>
            <person name="Ribeiro S."/>
            <person name="Label P."/>
            <person name="Fumanal B."/>
            <person name="Venisse J.S."/>
            <person name="Kohler A."/>
            <person name="de Oliveira R.R."/>
            <person name="Labutti K."/>
            <person name="Lipzen A."/>
            <person name="Lail K."/>
            <person name="Bauer D."/>
            <person name="Ohm R.A."/>
            <person name="Barry K.W."/>
            <person name="Spatafora J."/>
            <person name="Grigoriev I.V."/>
            <person name="Martin F.M."/>
            <person name="Pujade-Renaud V."/>
        </authorList>
    </citation>
    <scope>NUCLEOTIDE SEQUENCE [LARGE SCALE GENOMIC DNA]</scope>
    <source>
        <strain evidence="2 3">Philippines</strain>
    </source>
</reference>